<feature type="transmembrane region" description="Helical" evidence="6">
    <location>
        <begin position="132"/>
        <end position="159"/>
    </location>
</feature>
<dbReference type="Proteomes" id="UP000298488">
    <property type="component" value="Unassembled WGS sequence"/>
</dbReference>
<comment type="subcellular location">
    <subcellularLocation>
        <location evidence="1">Cell membrane</location>
        <topology evidence="1">Multi-pass membrane protein</topology>
    </subcellularLocation>
</comment>
<keyword evidence="9" id="KW-1185">Reference proteome</keyword>
<dbReference type="InterPro" id="IPR018076">
    <property type="entry name" value="T2SS_GspF_dom"/>
</dbReference>
<proteinExistence type="predicted"/>
<dbReference type="RefSeq" id="WP_104096114.1">
    <property type="nucleotide sequence ID" value="NZ_JACHBP010000001.1"/>
</dbReference>
<sequence>MVESGSLEPVAGVVQRLGVLLAAGVAPISAWGYLAESLEPSSRGRPDGDVARAIVATVATRSAGEPIAEAILAAVPRDAASPRRNARVSAAAAWRGLAAAWFVASDAGAPLARSLRDFATSLRDLAETQRDVAVALAGPAATARFVTVLPVVGILFGLGLGFDTLGVLFGTIPGALCLVAGIALMLAARAWNRRLLRAARPADLTPGLSLELLAIAVSGGAALDRARATVIEALERCGLPSAGTGGADSVLELSRRAGIPAAALLRAEAEQARAEARFAAQAKAAALSVTLMMPLGLCILPAFLLLGVAPLMIAVVSVTVVGL</sequence>
<evidence type="ECO:0000256" key="6">
    <source>
        <dbReference type="SAM" id="Phobius"/>
    </source>
</evidence>
<evidence type="ECO:0000256" key="2">
    <source>
        <dbReference type="ARBA" id="ARBA00022475"/>
    </source>
</evidence>
<dbReference type="Pfam" id="PF00482">
    <property type="entry name" value="T2SSF"/>
    <property type="match status" value="1"/>
</dbReference>
<feature type="domain" description="Type II secretion system protein GspF" evidence="7">
    <location>
        <begin position="15"/>
        <end position="158"/>
    </location>
</feature>
<feature type="transmembrane region" description="Helical" evidence="6">
    <location>
        <begin position="13"/>
        <end position="35"/>
    </location>
</feature>
<keyword evidence="4 6" id="KW-1133">Transmembrane helix</keyword>
<dbReference type="EMBL" id="SOFI01000003">
    <property type="protein sequence ID" value="TFB80250.1"/>
    <property type="molecule type" value="Genomic_DNA"/>
</dbReference>
<evidence type="ECO:0000256" key="3">
    <source>
        <dbReference type="ARBA" id="ARBA00022692"/>
    </source>
</evidence>
<keyword evidence="3 6" id="KW-0812">Transmembrane</keyword>
<evidence type="ECO:0000256" key="4">
    <source>
        <dbReference type="ARBA" id="ARBA00022989"/>
    </source>
</evidence>
<keyword evidence="5 6" id="KW-0472">Membrane</keyword>
<feature type="transmembrane region" description="Helical" evidence="6">
    <location>
        <begin position="165"/>
        <end position="187"/>
    </location>
</feature>
<name>A0A4R8VDL5_9MICO</name>
<evidence type="ECO:0000259" key="7">
    <source>
        <dbReference type="Pfam" id="PF00482"/>
    </source>
</evidence>
<evidence type="ECO:0000256" key="5">
    <source>
        <dbReference type="ARBA" id="ARBA00023136"/>
    </source>
</evidence>
<dbReference type="AlphaFoldDB" id="A0A4R8VDL5"/>
<comment type="caution">
    <text evidence="8">The sequence shown here is derived from an EMBL/GenBank/DDBJ whole genome shotgun (WGS) entry which is preliminary data.</text>
</comment>
<dbReference type="GO" id="GO:0005886">
    <property type="term" value="C:plasma membrane"/>
    <property type="evidence" value="ECO:0007669"/>
    <property type="project" value="UniProtKB-SubCell"/>
</dbReference>
<evidence type="ECO:0000256" key="1">
    <source>
        <dbReference type="ARBA" id="ARBA00004651"/>
    </source>
</evidence>
<organism evidence="8 9">
    <name type="scientific">Terrimesophilobacter mesophilus</name>
    <dbReference type="NCBI Taxonomy" id="433647"/>
    <lineage>
        <taxon>Bacteria</taxon>
        <taxon>Bacillati</taxon>
        <taxon>Actinomycetota</taxon>
        <taxon>Actinomycetes</taxon>
        <taxon>Micrococcales</taxon>
        <taxon>Microbacteriaceae</taxon>
        <taxon>Terrimesophilobacter</taxon>
    </lineage>
</organism>
<gene>
    <name evidence="8" type="ORF">E3N84_09540</name>
</gene>
<evidence type="ECO:0000313" key="8">
    <source>
        <dbReference type="EMBL" id="TFB80250.1"/>
    </source>
</evidence>
<dbReference type="OrthoDB" id="3267562at2"/>
<reference evidence="8 9" key="1">
    <citation type="submission" date="2019-03" db="EMBL/GenBank/DDBJ databases">
        <title>Genomics of glacier-inhabiting Cryobacterium strains.</title>
        <authorList>
            <person name="Liu Q."/>
            <person name="Xin Y.-H."/>
        </authorList>
    </citation>
    <scope>NUCLEOTIDE SEQUENCE [LARGE SCALE GENOMIC DNA]</scope>
    <source>
        <strain evidence="8 9">CGMCC 1.10440</strain>
    </source>
</reference>
<keyword evidence="2" id="KW-1003">Cell membrane</keyword>
<accession>A0A4R8VDL5</accession>
<dbReference type="PANTHER" id="PTHR35007">
    <property type="entry name" value="INTEGRAL MEMBRANE PROTEIN-RELATED"/>
    <property type="match status" value="1"/>
</dbReference>
<evidence type="ECO:0000313" key="9">
    <source>
        <dbReference type="Proteomes" id="UP000298488"/>
    </source>
</evidence>
<dbReference type="PANTHER" id="PTHR35007:SF4">
    <property type="entry name" value="CONSERVED TRANSMEMBRANE PROTEIN-RELATED"/>
    <property type="match status" value="1"/>
</dbReference>
<protein>
    <recommendedName>
        <fullName evidence="7">Type II secretion system protein GspF domain-containing protein</fullName>
    </recommendedName>
</protein>
<feature type="transmembrane region" description="Helical" evidence="6">
    <location>
        <begin position="297"/>
        <end position="321"/>
    </location>
</feature>